<comment type="similarity">
    <text evidence="1">Belongs to the peptidase C48 family.</text>
</comment>
<evidence type="ECO:0000259" key="7">
    <source>
        <dbReference type="PROSITE" id="PS50878"/>
    </source>
</evidence>
<dbReference type="InterPro" id="IPR003653">
    <property type="entry name" value="Peptidase_C48_C"/>
</dbReference>
<dbReference type="Gene3D" id="1.10.418.20">
    <property type="match status" value="1"/>
</dbReference>
<dbReference type="Proteomes" id="UP000187609">
    <property type="component" value="Unassembled WGS sequence"/>
</dbReference>
<keyword evidence="5" id="KW-0732">Signal</keyword>
<dbReference type="InterPro" id="IPR000477">
    <property type="entry name" value="RT_dom"/>
</dbReference>
<dbReference type="Pfam" id="PF02902">
    <property type="entry name" value="Peptidase_C48"/>
    <property type="match status" value="1"/>
</dbReference>
<feature type="signal peptide" evidence="5">
    <location>
        <begin position="1"/>
        <end position="25"/>
    </location>
</feature>
<evidence type="ECO:0000256" key="2">
    <source>
        <dbReference type="ARBA" id="ARBA00022670"/>
    </source>
</evidence>
<feature type="region of interest" description="Disordered" evidence="4">
    <location>
        <begin position="291"/>
        <end position="314"/>
    </location>
</feature>
<evidence type="ECO:0000259" key="6">
    <source>
        <dbReference type="PROSITE" id="PS50600"/>
    </source>
</evidence>
<dbReference type="GO" id="GO:0008234">
    <property type="term" value="F:cysteine-type peptidase activity"/>
    <property type="evidence" value="ECO:0007669"/>
    <property type="project" value="InterPro"/>
</dbReference>
<dbReference type="InterPro" id="IPR043502">
    <property type="entry name" value="DNA/RNA_pol_sf"/>
</dbReference>
<dbReference type="SMR" id="A0A314KZ25"/>
<organism evidence="8 9">
    <name type="scientific">Nicotiana attenuata</name>
    <name type="common">Coyote tobacco</name>
    <dbReference type="NCBI Taxonomy" id="49451"/>
    <lineage>
        <taxon>Eukaryota</taxon>
        <taxon>Viridiplantae</taxon>
        <taxon>Streptophyta</taxon>
        <taxon>Embryophyta</taxon>
        <taxon>Tracheophyta</taxon>
        <taxon>Spermatophyta</taxon>
        <taxon>Magnoliopsida</taxon>
        <taxon>eudicotyledons</taxon>
        <taxon>Gunneridae</taxon>
        <taxon>Pentapetalae</taxon>
        <taxon>asterids</taxon>
        <taxon>lamiids</taxon>
        <taxon>Solanales</taxon>
        <taxon>Solanaceae</taxon>
        <taxon>Nicotianoideae</taxon>
        <taxon>Nicotianeae</taxon>
        <taxon>Nicotiana</taxon>
    </lineage>
</organism>
<dbReference type="Gramene" id="OIT34550">
    <property type="protein sequence ID" value="OIT34550"/>
    <property type="gene ID" value="A4A49_06015"/>
</dbReference>
<evidence type="ECO:0000313" key="8">
    <source>
        <dbReference type="EMBL" id="OIT34550.1"/>
    </source>
</evidence>
<feature type="chain" id="PRO_5016318638" evidence="5">
    <location>
        <begin position="26"/>
        <end position="574"/>
    </location>
</feature>
<dbReference type="PANTHER" id="PTHR46238:SF8">
    <property type="entry name" value="ENDONUCLEASE_EXONUCLEASE_PHOSPHATASE DOMAIN-CONTAINING PROTEIN"/>
    <property type="match status" value="1"/>
</dbReference>
<keyword evidence="9" id="KW-1185">Reference proteome</keyword>
<evidence type="ECO:0000256" key="3">
    <source>
        <dbReference type="ARBA" id="ARBA00022801"/>
    </source>
</evidence>
<reference evidence="8" key="1">
    <citation type="submission" date="2016-11" db="EMBL/GenBank/DDBJ databases">
        <title>The genome of Nicotiana attenuata.</title>
        <authorList>
            <person name="Xu S."/>
            <person name="Brockmoeller T."/>
            <person name="Gaquerel E."/>
            <person name="Navarro A."/>
            <person name="Kuhl H."/>
            <person name="Gase K."/>
            <person name="Ling Z."/>
            <person name="Zhou W."/>
            <person name="Kreitzer C."/>
            <person name="Stanke M."/>
            <person name="Tang H."/>
            <person name="Lyons E."/>
            <person name="Pandey P."/>
            <person name="Pandey S.P."/>
            <person name="Timmermann B."/>
            <person name="Baldwin I.T."/>
        </authorList>
    </citation>
    <scope>NUCLEOTIDE SEQUENCE [LARGE SCALE GENOMIC DNA]</scope>
    <source>
        <strain evidence="8">UT</strain>
    </source>
</reference>
<dbReference type="EMBL" id="MJEQ01000694">
    <property type="protein sequence ID" value="OIT34550.1"/>
    <property type="molecule type" value="Genomic_DNA"/>
</dbReference>
<dbReference type="STRING" id="49451.A0A314KZ25"/>
<evidence type="ECO:0000256" key="5">
    <source>
        <dbReference type="SAM" id="SignalP"/>
    </source>
</evidence>
<dbReference type="SUPFAM" id="SSF56672">
    <property type="entry name" value="DNA/RNA polymerases"/>
    <property type="match status" value="1"/>
</dbReference>
<keyword evidence="2 8" id="KW-0645">Protease</keyword>
<feature type="domain" description="Ubiquitin-like protease family profile" evidence="6">
    <location>
        <begin position="327"/>
        <end position="507"/>
    </location>
</feature>
<keyword evidence="3" id="KW-0378">Hydrolase</keyword>
<sequence length="574" mass="66353">MCHIPYFSPFLFALVMDAITHHIQGEVPWCMLFADDIVLIDETQRGVNERLEVWRHALESKDFRLSRTKTEHLECKFGAEPTEAGVEVRLDSQVIPKRGSFKYLGSVIQGIGEIDEDVTHRIGVGWMKWRLATGVLCDKKVPPSLKGKFYRAVVRPAMLYGTECWPVKNSHIQKMKVAEMRMLRWMCGHTRIDKIRNGDIREKVGVAPMEDKMREARLRWFGHIQRRSTDAPVRRCERLAVVGTRRGRGRPKKYWGEVIGQDMTRLRITEDMALDRELWRSSIKVVGFGKKGTDEELPSQSRSTEHPRTCQKRKSKKVAAALDSAVLLRRSARLRGLSNKRNGKSDGKLNSVDFDCYLENIWRELPEDKKSSFTYLESMWFYLYTTKLFKAKVLRWIKGLDIFSKKYVFVPIVLWDHWCLLIFCNLGGSLESESKTPCMLLLDSLHMAGPSPYESEIRKFVLDIFKNEERPESQQLIKKIKLLIPKVPQQTNGTDCGKFALYFISLFLESAPENFSISEGYPYFMKRDWFTPDQLESFWLELPTLTKDSSEDMKNTAVSGESVSGSEDAIIYLV</sequence>
<evidence type="ECO:0000256" key="1">
    <source>
        <dbReference type="ARBA" id="ARBA00005234"/>
    </source>
</evidence>
<dbReference type="SUPFAM" id="SSF54001">
    <property type="entry name" value="Cysteine proteinases"/>
    <property type="match status" value="1"/>
</dbReference>
<dbReference type="AlphaFoldDB" id="A0A314KZ25"/>
<proteinExistence type="inferred from homology"/>
<dbReference type="InterPro" id="IPR038765">
    <property type="entry name" value="Papain-like_cys_pep_sf"/>
</dbReference>
<gene>
    <name evidence="8" type="primary">ULP2B_0</name>
    <name evidence="8" type="ORF">A4A49_06015</name>
</gene>
<feature type="domain" description="Reverse transcriptase" evidence="7">
    <location>
        <begin position="1"/>
        <end position="108"/>
    </location>
</feature>
<protein>
    <submittedName>
        <fullName evidence="8">Ubiquitin-like-specific protease 2b</fullName>
    </submittedName>
</protein>
<evidence type="ECO:0000256" key="4">
    <source>
        <dbReference type="SAM" id="MobiDB-lite"/>
    </source>
</evidence>
<dbReference type="GO" id="GO:0006508">
    <property type="term" value="P:proteolysis"/>
    <property type="evidence" value="ECO:0007669"/>
    <property type="project" value="UniProtKB-KW"/>
</dbReference>
<dbReference type="PROSITE" id="PS50878">
    <property type="entry name" value="RT_POL"/>
    <property type="match status" value="1"/>
</dbReference>
<evidence type="ECO:0000313" key="9">
    <source>
        <dbReference type="Proteomes" id="UP000187609"/>
    </source>
</evidence>
<comment type="caution">
    <text evidence="8">The sequence shown here is derived from an EMBL/GenBank/DDBJ whole genome shotgun (WGS) entry which is preliminary data.</text>
</comment>
<dbReference type="Gene3D" id="3.30.310.130">
    <property type="entry name" value="Ubiquitin-related"/>
    <property type="match status" value="1"/>
</dbReference>
<dbReference type="PANTHER" id="PTHR46238">
    <property type="entry name" value="REVERSE TRANSCRIPTASE DOMAIN-CONTAINING PROTEIN"/>
    <property type="match status" value="1"/>
</dbReference>
<dbReference type="PROSITE" id="PS50600">
    <property type="entry name" value="ULP_PROTEASE"/>
    <property type="match status" value="1"/>
</dbReference>
<name>A0A314KZ25_NICAT</name>
<accession>A0A314KZ25</accession>